<name>A0A084E8I9_SPHYA</name>
<dbReference type="Proteomes" id="UP000028534">
    <property type="component" value="Unassembled WGS sequence"/>
</dbReference>
<comment type="caution">
    <text evidence="1">The sequence shown here is derived from an EMBL/GenBank/DDBJ whole genome shotgun (WGS) entry which is preliminary data.</text>
</comment>
<gene>
    <name evidence="1" type="ORF">CP98_04892</name>
</gene>
<reference evidence="1 2" key="1">
    <citation type="submission" date="2014-03" db="EMBL/GenBank/DDBJ databases">
        <title>Genome sequence of Sphingobium yanoikuyae B1.</title>
        <authorList>
            <person name="Gan H.M."/>
            <person name="Gan H.Y."/>
            <person name="Savka M.A."/>
        </authorList>
    </citation>
    <scope>NUCLEOTIDE SEQUENCE [LARGE SCALE GENOMIC DNA]</scope>
    <source>
        <strain evidence="1 2">B1</strain>
    </source>
</reference>
<dbReference type="EMBL" id="JGVR01000053">
    <property type="protein sequence ID" value="KEZ14281.1"/>
    <property type="molecule type" value="Genomic_DNA"/>
</dbReference>
<protein>
    <submittedName>
        <fullName evidence="1">Uncharacterized protein</fullName>
    </submittedName>
</protein>
<dbReference type="AlphaFoldDB" id="A0A084E8I9"/>
<organism evidence="1 2">
    <name type="scientific">Sphingobium yanoikuyae</name>
    <name type="common">Sphingomonas yanoikuyae</name>
    <dbReference type="NCBI Taxonomy" id="13690"/>
    <lineage>
        <taxon>Bacteria</taxon>
        <taxon>Pseudomonadati</taxon>
        <taxon>Pseudomonadota</taxon>
        <taxon>Alphaproteobacteria</taxon>
        <taxon>Sphingomonadales</taxon>
        <taxon>Sphingomonadaceae</taxon>
        <taxon>Sphingobium</taxon>
    </lineage>
</organism>
<accession>A0A084E8I9</accession>
<dbReference type="PATRIC" id="fig|13690.10.peg.5054"/>
<proteinExistence type="predicted"/>
<sequence>MISLPLAAPLQPPSFAVRKRQFVRALCDSTTGNAPSGLAARYFSLAQQDAAFGTSAMIADRYRFVTPEELRSALEQFCTDIGENDPASVAQMTRYRVFATSLQDFWSKREEFFAPNPARDATGDAAAAFMAAQSFASLFEHNSKAGGTPIAVPLVDRVMRRGARGLFDLGRVQFAELAQICVDLCDWLTRSGKSEVTLVEAPLGNTVPIAVLREVAQARGIRVTVVEWGCPRNDRALNGRTVRESAEDLASMPVMKAAKFILFIDDAITGSRFNKMARALRNAVGESRFGAVAIWVRFHPKAGRGTGQIRDLRRVRDWAKHHGMPFGEIKLSDLPLFSIDGGTPVFFQSALAWGDAAHTAGKRKANILFLFIDRLKAITRELGAPGNSPARTTLIREVWRLDVNGNQSLISAVIAETVSVRLIEALPADFFDQIRDAAKTAFPHDYLGRAIAGEPDLRKRTDWLGRCIYDAASRYMADHEAVWLNRPVNDLHNAGYAAGVDSPHRDHDYGLYTLPMAKGEDALHLELVDLVVSAAKQLAPRPSP</sequence>
<evidence type="ECO:0000313" key="2">
    <source>
        <dbReference type="Proteomes" id="UP000028534"/>
    </source>
</evidence>
<evidence type="ECO:0000313" key="1">
    <source>
        <dbReference type="EMBL" id="KEZ14281.1"/>
    </source>
</evidence>